<evidence type="ECO:0000256" key="5">
    <source>
        <dbReference type="ARBA" id="ARBA00023136"/>
    </source>
</evidence>
<keyword evidence="8" id="KW-0547">Nucleotide-binding</keyword>
<dbReference type="Proteomes" id="UP000006643">
    <property type="component" value="Unassembled WGS sequence"/>
</dbReference>
<sequence>MVSVEECIALLELGPIADKIIRGSSTEQMKRLTIGVELVAQPSIIFMDEPTSGLDARSAKLIMNGVRKIASSGRTIVCTIHQPSSVVFSFFDSLLLLRRGGRMVFFGELGKDSCNLIKYFEAAPGVTPIEPGYNPATWMLECIGAGVGASSHTHGIDFAEYFSKSDLNVCMEQDLNQYGVLRPSPDLPELKFTKQFASTKTAQFKLLCRRFFYMYWRTPTYNLTRLMVSVMLGAIFGIIYQATDYTTFTGANAGVGLVFISTVFLGIIGFNSVMPVAADERTAFYRERASETYHALWYFIAGTLVEIPYVMLSSLAFTIIFFPSVGFTGFGTFITYWLVVSLNALLFVYFGQLLVFALPSVAVASIAGALLSSIFMLFAGFNPPANNIAILHLATNLHATSKKLGCQILQNAPATVGNISLKQYVEHAFDMKSDHIPRNVVILGILIVVFRLLALLSLRYISHLKR</sequence>
<dbReference type="InParanoid" id="D0NNR8"/>
<evidence type="ECO:0000259" key="7">
    <source>
        <dbReference type="Pfam" id="PF01061"/>
    </source>
</evidence>
<dbReference type="GeneID" id="9468596"/>
<evidence type="ECO:0000313" key="9">
    <source>
        <dbReference type="Proteomes" id="UP000006643"/>
    </source>
</evidence>
<feature type="transmembrane region" description="Helical" evidence="6">
    <location>
        <begin position="295"/>
        <end position="322"/>
    </location>
</feature>
<feature type="transmembrane region" description="Helical" evidence="6">
    <location>
        <begin position="223"/>
        <end position="242"/>
    </location>
</feature>
<dbReference type="SUPFAM" id="SSF52540">
    <property type="entry name" value="P-loop containing nucleoside triphosphate hydrolases"/>
    <property type="match status" value="1"/>
</dbReference>
<proteinExistence type="predicted"/>
<dbReference type="EMBL" id="DS028149">
    <property type="protein sequence ID" value="EEY62239.1"/>
    <property type="molecule type" value="Genomic_DNA"/>
</dbReference>
<dbReference type="GO" id="GO:0016020">
    <property type="term" value="C:membrane"/>
    <property type="evidence" value="ECO:0007669"/>
    <property type="project" value="UniProtKB-SubCell"/>
</dbReference>
<feature type="transmembrane region" description="Helical" evidence="6">
    <location>
        <begin position="334"/>
        <end position="354"/>
    </location>
</feature>
<evidence type="ECO:0000256" key="2">
    <source>
        <dbReference type="ARBA" id="ARBA00022448"/>
    </source>
</evidence>
<dbReference type="Pfam" id="PF01061">
    <property type="entry name" value="ABC2_membrane"/>
    <property type="match status" value="1"/>
</dbReference>
<reference evidence="9" key="1">
    <citation type="journal article" date="2009" name="Nature">
        <title>Genome sequence and analysis of the Irish potato famine pathogen Phytophthora infestans.</title>
        <authorList>
            <consortium name="The Broad Institute Genome Sequencing Platform"/>
            <person name="Haas B.J."/>
            <person name="Kamoun S."/>
            <person name="Zody M.C."/>
            <person name="Jiang R.H."/>
            <person name="Handsaker R.E."/>
            <person name="Cano L.M."/>
            <person name="Grabherr M."/>
            <person name="Kodira C.D."/>
            <person name="Raffaele S."/>
            <person name="Torto-Alalibo T."/>
            <person name="Bozkurt T.O."/>
            <person name="Ah-Fong A.M."/>
            <person name="Alvarado L."/>
            <person name="Anderson V.L."/>
            <person name="Armstrong M.R."/>
            <person name="Avrova A."/>
            <person name="Baxter L."/>
            <person name="Beynon J."/>
            <person name="Boevink P.C."/>
            <person name="Bollmann S.R."/>
            <person name="Bos J.I."/>
            <person name="Bulone V."/>
            <person name="Cai G."/>
            <person name="Cakir C."/>
            <person name="Carrington J.C."/>
            <person name="Chawner M."/>
            <person name="Conti L."/>
            <person name="Costanzo S."/>
            <person name="Ewan R."/>
            <person name="Fahlgren N."/>
            <person name="Fischbach M.A."/>
            <person name="Fugelstad J."/>
            <person name="Gilroy E.M."/>
            <person name="Gnerre S."/>
            <person name="Green P.J."/>
            <person name="Grenville-Briggs L.J."/>
            <person name="Griffith J."/>
            <person name="Grunwald N.J."/>
            <person name="Horn K."/>
            <person name="Horner N.R."/>
            <person name="Hu C.H."/>
            <person name="Huitema E."/>
            <person name="Jeong D.H."/>
            <person name="Jones A.M."/>
            <person name="Jones J.D."/>
            <person name="Jones R.W."/>
            <person name="Karlsson E.K."/>
            <person name="Kunjeti S.G."/>
            <person name="Lamour K."/>
            <person name="Liu Z."/>
            <person name="Ma L."/>
            <person name="Maclean D."/>
            <person name="Chibucos M.C."/>
            <person name="McDonald H."/>
            <person name="McWalters J."/>
            <person name="Meijer H.J."/>
            <person name="Morgan W."/>
            <person name="Morris P.F."/>
            <person name="Munro C.A."/>
            <person name="O'Neill K."/>
            <person name="Ospina-Giraldo M."/>
            <person name="Pinzon A."/>
            <person name="Pritchard L."/>
            <person name="Ramsahoye B."/>
            <person name="Ren Q."/>
            <person name="Restrepo S."/>
            <person name="Roy S."/>
            <person name="Sadanandom A."/>
            <person name="Savidor A."/>
            <person name="Schornack S."/>
            <person name="Schwartz D.C."/>
            <person name="Schumann U.D."/>
            <person name="Schwessinger B."/>
            <person name="Seyer L."/>
            <person name="Sharpe T."/>
            <person name="Silvar C."/>
            <person name="Song J."/>
            <person name="Studholme D.J."/>
            <person name="Sykes S."/>
            <person name="Thines M."/>
            <person name="van de Vondervoort P.J."/>
            <person name="Phuntumart V."/>
            <person name="Wawra S."/>
            <person name="Weide R."/>
            <person name="Win J."/>
            <person name="Young C."/>
            <person name="Zhou S."/>
            <person name="Fry W."/>
            <person name="Meyers B.C."/>
            <person name="van West P."/>
            <person name="Ristaino J."/>
            <person name="Govers F."/>
            <person name="Birch P.R."/>
            <person name="Whisson S.C."/>
            <person name="Judelson H.S."/>
            <person name="Nusbaum C."/>
        </authorList>
    </citation>
    <scope>NUCLEOTIDE SEQUENCE [LARGE SCALE GENOMIC DNA]</scope>
    <source>
        <strain evidence="9">T30-4</strain>
    </source>
</reference>
<dbReference type="VEuPathDB" id="FungiDB:PITG_14160"/>
<keyword evidence="8" id="KW-0067">ATP-binding</keyword>
<protein>
    <submittedName>
        <fullName evidence="8">ATP-binding Cassette (ABC) Superfamily</fullName>
    </submittedName>
</protein>
<evidence type="ECO:0000256" key="6">
    <source>
        <dbReference type="SAM" id="Phobius"/>
    </source>
</evidence>
<name>D0NNR8_PHYIT</name>
<dbReference type="RefSeq" id="XP_002899270.1">
    <property type="nucleotide sequence ID" value="XM_002899224.1"/>
</dbReference>
<dbReference type="eggNOG" id="KOG0065">
    <property type="taxonomic scope" value="Eukaryota"/>
</dbReference>
<keyword evidence="5 6" id="KW-0472">Membrane</keyword>
<dbReference type="GO" id="GO:0140359">
    <property type="term" value="F:ABC-type transporter activity"/>
    <property type="evidence" value="ECO:0007669"/>
    <property type="project" value="InterPro"/>
</dbReference>
<feature type="domain" description="ABC-2 type transporter transmembrane" evidence="7">
    <location>
        <begin position="203"/>
        <end position="388"/>
    </location>
</feature>
<evidence type="ECO:0000256" key="4">
    <source>
        <dbReference type="ARBA" id="ARBA00022989"/>
    </source>
</evidence>
<dbReference type="InterPro" id="IPR027417">
    <property type="entry name" value="P-loop_NTPase"/>
</dbReference>
<dbReference type="GO" id="GO:0005524">
    <property type="term" value="F:ATP binding"/>
    <property type="evidence" value="ECO:0007669"/>
    <property type="project" value="UniProtKB-KW"/>
</dbReference>
<dbReference type="PANTHER" id="PTHR19241">
    <property type="entry name" value="ATP-BINDING CASSETTE TRANSPORTER"/>
    <property type="match status" value="1"/>
</dbReference>
<keyword evidence="3 6" id="KW-0812">Transmembrane</keyword>
<comment type="subcellular location">
    <subcellularLocation>
        <location evidence="1">Membrane</location>
        <topology evidence="1">Multi-pass membrane protein</topology>
    </subcellularLocation>
</comment>
<evidence type="ECO:0000256" key="1">
    <source>
        <dbReference type="ARBA" id="ARBA00004141"/>
    </source>
</evidence>
<dbReference type="KEGG" id="pif:PITG_14160"/>
<dbReference type="AlphaFoldDB" id="D0NNR8"/>
<keyword evidence="4 6" id="KW-1133">Transmembrane helix</keyword>
<evidence type="ECO:0000256" key="3">
    <source>
        <dbReference type="ARBA" id="ARBA00022692"/>
    </source>
</evidence>
<dbReference type="FunFam" id="3.40.50.300:FF:002615">
    <property type="entry name" value="ABC transporter"/>
    <property type="match status" value="1"/>
</dbReference>
<dbReference type="STRING" id="403677.D0NNR8"/>
<feature type="transmembrane region" description="Helical" evidence="6">
    <location>
        <begin position="440"/>
        <end position="461"/>
    </location>
</feature>
<accession>D0NNR8</accession>
<keyword evidence="2" id="KW-0813">Transport</keyword>
<gene>
    <name evidence="8" type="ORF">PITG_14160</name>
</gene>
<evidence type="ECO:0000313" key="8">
    <source>
        <dbReference type="EMBL" id="EEY62239.1"/>
    </source>
</evidence>
<dbReference type="InterPro" id="IPR013525">
    <property type="entry name" value="ABC2_TM"/>
</dbReference>
<dbReference type="HOGENOM" id="CLU_000604_35_2_1"/>
<keyword evidence="9" id="KW-1185">Reference proteome</keyword>
<feature type="transmembrane region" description="Helical" evidence="6">
    <location>
        <begin position="254"/>
        <end position="274"/>
    </location>
</feature>
<organism evidence="8 9">
    <name type="scientific">Phytophthora infestans (strain T30-4)</name>
    <name type="common">Potato late blight agent</name>
    <dbReference type="NCBI Taxonomy" id="403677"/>
    <lineage>
        <taxon>Eukaryota</taxon>
        <taxon>Sar</taxon>
        <taxon>Stramenopiles</taxon>
        <taxon>Oomycota</taxon>
        <taxon>Peronosporomycetes</taxon>
        <taxon>Peronosporales</taxon>
        <taxon>Peronosporaceae</taxon>
        <taxon>Phytophthora</taxon>
    </lineage>
</organism>
<dbReference type="Gene3D" id="3.40.50.300">
    <property type="entry name" value="P-loop containing nucleotide triphosphate hydrolases"/>
    <property type="match status" value="1"/>
</dbReference>
<feature type="transmembrane region" description="Helical" evidence="6">
    <location>
        <begin position="361"/>
        <end position="381"/>
    </location>
</feature>
<dbReference type="OrthoDB" id="66620at2759"/>